<organism evidence="1 2">
    <name type="scientific">Rhodoblastus acidophilus</name>
    <name type="common">Rhodopseudomonas acidophila</name>
    <dbReference type="NCBI Taxonomy" id="1074"/>
    <lineage>
        <taxon>Bacteria</taxon>
        <taxon>Pseudomonadati</taxon>
        <taxon>Pseudomonadota</taxon>
        <taxon>Alphaproteobacteria</taxon>
        <taxon>Hyphomicrobiales</taxon>
        <taxon>Rhodoblastaceae</taxon>
        <taxon>Rhodoblastus</taxon>
    </lineage>
</organism>
<evidence type="ECO:0000313" key="1">
    <source>
        <dbReference type="EMBL" id="SNB78753.1"/>
    </source>
</evidence>
<gene>
    <name evidence="1" type="ORF">SAMN06265338_11066</name>
</gene>
<dbReference type="Proteomes" id="UP000198418">
    <property type="component" value="Unassembled WGS sequence"/>
</dbReference>
<dbReference type="EMBL" id="FYDG01000010">
    <property type="protein sequence ID" value="SNB78753.1"/>
    <property type="molecule type" value="Genomic_DNA"/>
</dbReference>
<sequence>MTRSPPPALHSGRPDGRTRLREATRADHERLHRQPAFAALADATLDLPAYRALLARLYGFHATLERLLGERIDADRADWADLRAPRAIWLWRDLRDLDVSEDELARLPLAEPGQLPDLVDEGRLVGCLYVRAGSTLGGRLMAKGLDPLLGPGGENGRRFLSGCGGADAQWRQCCAAIERATDAGRWDAMREGAAVTFTALESWMNGGA</sequence>
<protein>
    <submittedName>
        <fullName evidence="1">Heme oxygenase</fullName>
    </submittedName>
</protein>
<dbReference type="AlphaFoldDB" id="A0A212S104"/>
<keyword evidence="2" id="KW-1185">Reference proteome</keyword>
<accession>A0A212S104</accession>
<dbReference type="InterPro" id="IPR016084">
    <property type="entry name" value="Haem_Oase-like_multi-hlx"/>
</dbReference>
<dbReference type="SUPFAM" id="SSF48613">
    <property type="entry name" value="Heme oxygenase-like"/>
    <property type="match status" value="1"/>
</dbReference>
<proteinExistence type="predicted"/>
<dbReference type="InterPro" id="IPR016053">
    <property type="entry name" value="Haem_Oase-like"/>
</dbReference>
<reference evidence="2" key="1">
    <citation type="submission" date="2017-06" db="EMBL/GenBank/DDBJ databases">
        <authorList>
            <person name="Varghese N."/>
            <person name="Submissions S."/>
        </authorList>
    </citation>
    <scope>NUCLEOTIDE SEQUENCE [LARGE SCALE GENOMIC DNA]</scope>
    <source>
        <strain evidence="2">DSM 137</strain>
    </source>
</reference>
<dbReference type="CDD" id="cd19166">
    <property type="entry name" value="HemeO-bac"/>
    <property type="match status" value="1"/>
</dbReference>
<dbReference type="Gene3D" id="1.20.910.10">
    <property type="entry name" value="Heme oxygenase-like"/>
    <property type="match status" value="1"/>
</dbReference>
<dbReference type="Pfam" id="PF01126">
    <property type="entry name" value="Heme_oxygenase"/>
    <property type="match status" value="1"/>
</dbReference>
<dbReference type="GO" id="GO:0004392">
    <property type="term" value="F:heme oxygenase (decyclizing) activity"/>
    <property type="evidence" value="ECO:0007669"/>
    <property type="project" value="InterPro"/>
</dbReference>
<evidence type="ECO:0000313" key="2">
    <source>
        <dbReference type="Proteomes" id="UP000198418"/>
    </source>
</evidence>
<dbReference type="GO" id="GO:0006788">
    <property type="term" value="P:heme oxidation"/>
    <property type="evidence" value="ECO:0007669"/>
    <property type="project" value="InterPro"/>
</dbReference>
<name>A0A212S104_RHOAC</name>